<keyword evidence="4" id="KW-1134">Transmembrane beta strand</keyword>
<dbReference type="GO" id="GO:0015562">
    <property type="term" value="F:efflux transmembrane transporter activity"/>
    <property type="evidence" value="ECO:0007669"/>
    <property type="project" value="InterPro"/>
</dbReference>
<dbReference type="Gene3D" id="1.20.1600.10">
    <property type="entry name" value="Outer membrane efflux proteins (OEP)"/>
    <property type="match status" value="1"/>
</dbReference>
<organism evidence="9 10">
    <name type="scientific">Coprobacter secundus subsp. similis</name>
    <dbReference type="NCBI Taxonomy" id="2751153"/>
    <lineage>
        <taxon>Bacteria</taxon>
        <taxon>Pseudomonadati</taxon>
        <taxon>Bacteroidota</taxon>
        <taxon>Bacteroidia</taxon>
        <taxon>Bacteroidales</taxon>
        <taxon>Barnesiellaceae</taxon>
        <taxon>Coprobacter</taxon>
    </lineage>
</organism>
<comment type="subcellular location">
    <subcellularLocation>
        <location evidence="1">Cell outer membrane</location>
    </subcellularLocation>
</comment>
<evidence type="ECO:0000256" key="2">
    <source>
        <dbReference type="ARBA" id="ARBA00007613"/>
    </source>
</evidence>
<dbReference type="InterPro" id="IPR051906">
    <property type="entry name" value="TolC-like"/>
</dbReference>
<feature type="chain" id="PRO_5028826535" evidence="8">
    <location>
        <begin position="26"/>
        <end position="469"/>
    </location>
</feature>
<dbReference type="RefSeq" id="WP_200755653.1">
    <property type="nucleotide sequence ID" value="NZ_AP023322.1"/>
</dbReference>
<evidence type="ECO:0000313" key="9">
    <source>
        <dbReference type="EMBL" id="BCI62613.1"/>
    </source>
</evidence>
<comment type="similarity">
    <text evidence="2">Belongs to the outer membrane factor (OMF) (TC 1.B.17) family.</text>
</comment>
<evidence type="ECO:0000256" key="1">
    <source>
        <dbReference type="ARBA" id="ARBA00004442"/>
    </source>
</evidence>
<accession>A0A7G1HUC8</accession>
<dbReference type="EMBL" id="AP023322">
    <property type="protein sequence ID" value="BCI62613.1"/>
    <property type="molecule type" value="Genomic_DNA"/>
</dbReference>
<evidence type="ECO:0000256" key="7">
    <source>
        <dbReference type="ARBA" id="ARBA00023237"/>
    </source>
</evidence>
<keyword evidence="5" id="KW-0812">Transmembrane</keyword>
<dbReference type="InterPro" id="IPR003423">
    <property type="entry name" value="OMP_efflux"/>
</dbReference>
<dbReference type="GO" id="GO:0009279">
    <property type="term" value="C:cell outer membrane"/>
    <property type="evidence" value="ECO:0007669"/>
    <property type="project" value="UniProtKB-SubCell"/>
</dbReference>
<reference evidence="10" key="1">
    <citation type="submission" date="2020-07" db="EMBL/GenBank/DDBJ databases">
        <title>Complete genome sequencing of Coprobacter sp. strain 2CBH44.</title>
        <authorList>
            <person name="Sakamoto M."/>
            <person name="Murakami T."/>
            <person name="Mori H."/>
        </authorList>
    </citation>
    <scope>NUCLEOTIDE SEQUENCE [LARGE SCALE GENOMIC DNA]</scope>
    <source>
        <strain evidence="10">2CBH44</strain>
    </source>
</reference>
<sequence>MIMNRGLKQVGTSMFLVFLSGSLWAQEKAPKLTVDLDKAIEIALSENPTIKVADMEITRKDYAKRETIGNLFPKIGASADYSYALKKQVMYMDFDMSSFMPGGTEGSTTEMQGMDDGMEVGRDNTLTMGFNLQLPIIAPSLWKSVKLSKADIEQSLESARSSRLSLVNQVEKAYYSVLMANDSYNVIKQSYDNAKLNAANYENKYKQGSASEYDVLRSQVQVRNLEPSLLQSENAVSLSKMQLKVLLGLEMSVDLDVANTLSDYEKTMYTETLSIDTTLTNNTSLRQLDLQTDYLKRALEVQKMSWYPTLSATAMYNWLDMFNNGKYGDSHWNPYSTIGLSLSIPIFQGGTRYYKVKQAKVSVASMAYQRQNLHRNLSMQVQSSIDNIQKSIKQIASNSEGVKQAEKAYMIMQKSFEIGSATFVELNDADLALTNSKLAYYQAIYDYLAARSELDLILGNRVFPDSSVK</sequence>
<keyword evidence="6" id="KW-0472">Membrane</keyword>
<dbReference type="PANTHER" id="PTHR30026:SF20">
    <property type="entry name" value="OUTER MEMBRANE PROTEIN TOLC"/>
    <property type="match status" value="1"/>
</dbReference>
<evidence type="ECO:0000256" key="3">
    <source>
        <dbReference type="ARBA" id="ARBA00022448"/>
    </source>
</evidence>
<name>A0A7G1HUC8_9BACT</name>
<proteinExistence type="inferred from homology"/>
<dbReference type="Proteomes" id="UP000594042">
    <property type="component" value="Chromosome"/>
</dbReference>
<keyword evidence="10" id="KW-1185">Reference proteome</keyword>
<dbReference type="Pfam" id="PF02321">
    <property type="entry name" value="OEP"/>
    <property type="match status" value="2"/>
</dbReference>
<dbReference type="KEGG" id="copr:Cop2CBH44_09660"/>
<protein>
    <submittedName>
        <fullName evidence="9">Transporter</fullName>
    </submittedName>
</protein>
<evidence type="ECO:0000256" key="8">
    <source>
        <dbReference type="SAM" id="SignalP"/>
    </source>
</evidence>
<dbReference type="SUPFAM" id="SSF56954">
    <property type="entry name" value="Outer membrane efflux proteins (OEP)"/>
    <property type="match status" value="1"/>
</dbReference>
<dbReference type="PANTHER" id="PTHR30026">
    <property type="entry name" value="OUTER MEMBRANE PROTEIN TOLC"/>
    <property type="match status" value="1"/>
</dbReference>
<dbReference type="GO" id="GO:1990281">
    <property type="term" value="C:efflux pump complex"/>
    <property type="evidence" value="ECO:0007669"/>
    <property type="project" value="TreeGrafter"/>
</dbReference>
<keyword evidence="8" id="KW-0732">Signal</keyword>
<dbReference type="GO" id="GO:0015288">
    <property type="term" value="F:porin activity"/>
    <property type="evidence" value="ECO:0007669"/>
    <property type="project" value="TreeGrafter"/>
</dbReference>
<feature type="signal peptide" evidence="8">
    <location>
        <begin position="1"/>
        <end position="25"/>
    </location>
</feature>
<keyword evidence="7" id="KW-0998">Cell outer membrane</keyword>
<gene>
    <name evidence="9" type="ORF">Cop2CBH44_09660</name>
</gene>
<evidence type="ECO:0000256" key="4">
    <source>
        <dbReference type="ARBA" id="ARBA00022452"/>
    </source>
</evidence>
<evidence type="ECO:0000256" key="6">
    <source>
        <dbReference type="ARBA" id="ARBA00023136"/>
    </source>
</evidence>
<keyword evidence="3" id="KW-0813">Transport</keyword>
<evidence type="ECO:0000313" key="10">
    <source>
        <dbReference type="Proteomes" id="UP000594042"/>
    </source>
</evidence>
<evidence type="ECO:0000256" key="5">
    <source>
        <dbReference type="ARBA" id="ARBA00022692"/>
    </source>
</evidence>
<dbReference type="AlphaFoldDB" id="A0A7G1HUC8"/>